<dbReference type="EMBL" id="VSRR010002216">
    <property type="protein sequence ID" value="MPC30235.1"/>
    <property type="molecule type" value="Genomic_DNA"/>
</dbReference>
<keyword evidence="3" id="KW-1185">Reference proteome</keyword>
<protein>
    <submittedName>
        <fullName evidence="2">Uncharacterized protein</fullName>
    </submittedName>
</protein>
<accession>A0A5B7EA73</accession>
<feature type="compositionally biased region" description="Basic and acidic residues" evidence="1">
    <location>
        <begin position="52"/>
        <end position="67"/>
    </location>
</feature>
<feature type="compositionally biased region" description="Low complexity" evidence="1">
    <location>
        <begin position="20"/>
        <end position="30"/>
    </location>
</feature>
<evidence type="ECO:0000313" key="2">
    <source>
        <dbReference type="EMBL" id="MPC30235.1"/>
    </source>
</evidence>
<organism evidence="2 3">
    <name type="scientific">Portunus trituberculatus</name>
    <name type="common">Swimming crab</name>
    <name type="synonym">Neptunus trituberculatus</name>
    <dbReference type="NCBI Taxonomy" id="210409"/>
    <lineage>
        <taxon>Eukaryota</taxon>
        <taxon>Metazoa</taxon>
        <taxon>Ecdysozoa</taxon>
        <taxon>Arthropoda</taxon>
        <taxon>Crustacea</taxon>
        <taxon>Multicrustacea</taxon>
        <taxon>Malacostraca</taxon>
        <taxon>Eumalacostraca</taxon>
        <taxon>Eucarida</taxon>
        <taxon>Decapoda</taxon>
        <taxon>Pleocyemata</taxon>
        <taxon>Brachyura</taxon>
        <taxon>Eubrachyura</taxon>
        <taxon>Portunoidea</taxon>
        <taxon>Portunidae</taxon>
        <taxon>Portuninae</taxon>
        <taxon>Portunus</taxon>
    </lineage>
</organism>
<sequence>MQEYERKTVQGGEERGGAGSVVSSLTLSSSPQWFKRSARETRLKGTTGGGFERLRQGKVEVHKEGESAGHIYS</sequence>
<comment type="caution">
    <text evidence="2">The sequence shown here is derived from an EMBL/GenBank/DDBJ whole genome shotgun (WGS) entry which is preliminary data.</text>
</comment>
<feature type="region of interest" description="Disordered" evidence="1">
    <location>
        <begin position="1"/>
        <end position="73"/>
    </location>
</feature>
<proteinExistence type="predicted"/>
<evidence type="ECO:0000313" key="3">
    <source>
        <dbReference type="Proteomes" id="UP000324222"/>
    </source>
</evidence>
<evidence type="ECO:0000256" key="1">
    <source>
        <dbReference type="SAM" id="MobiDB-lite"/>
    </source>
</evidence>
<dbReference type="Proteomes" id="UP000324222">
    <property type="component" value="Unassembled WGS sequence"/>
</dbReference>
<dbReference type="AlphaFoldDB" id="A0A5B7EA73"/>
<name>A0A5B7EA73_PORTR</name>
<gene>
    <name evidence="2" type="ORF">E2C01_023495</name>
</gene>
<reference evidence="2 3" key="1">
    <citation type="submission" date="2019-05" db="EMBL/GenBank/DDBJ databases">
        <title>Another draft genome of Portunus trituberculatus and its Hox gene families provides insights of decapod evolution.</title>
        <authorList>
            <person name="Jeong J.-H."/>
            <person name="Song I."/>
            <person name="Kim S."/>
            <person name="Choi T."/>
            <person name="Kim D."/>
            <person name="Ryu S."/>
            <person name="Kim W."/>
        </authorList>
    </citation>
    <scope>NUCLEOTIDE SEQUENCE [LARGE SCALE GENOMIC DNA]</scope>
    <source>
        <tissue evidence="2">Muscle</tissue>
    </source>
</reference>
<feature type="compositionally biased region" description="Basic and acidic residues" evidence="1">
    <location>
        <begin position="1"/>
        <end position="16"/>
    </location>
</feature>